<reference evidence="2" key="2">
    <citation type="submission" date="2015-01" db="EMBL/GenBank/DDBJ databases">
        <title>Evolutionary Origins and Diversification of the Mycorrhizal Mutualists.</title>
        <authorList>
            <consortium name="DOE Joint Genome Institute"/>
            <consortium name="Mycorrhizal Genomics Consortium"/>
            <person name="Kohler A."/>
            <person name="Kuo A."/>
            <person name="Nagy L.G."/>
            <person name="Floudas D."/>
            <person name="Copeland A."/>
            <person name="Barry K.W."/>
            <person name="Cichocki N."/>
            <person name="Veneault-Fourrey C."/>
            <person name="LaButti K."/>
            <person name="Lindquist E.A."/>
            <person name="Lipzen A."/>
            <person name="Lundell T."/>
            <person name="Morin E."/>
            <person name="Murat C."/>
            <person name="Riley R."/>
            <person name="Ohm R."/>
            <person name="Sun H."/>
            <person name="Tunlid A."/>
            <person name="Henrissat B."/>
            <person name="Grigoriev I.V."/>
            <person name="Hibbett D.S."/>
            <person name="Martin F."/>
        </authorList>
    </citation>
    <scope>NUCLEOTIDE SEQUENCE [LARGE SCALE GENOMIC DNA]</scope>
    <source>
        <strain evidence="2">Marx 270</strain>
    </source>
</reference>
<dbReference type="Proteomes" id="UP000054217">
    <property type="component" value="Unassembled WGS sequence"/>
</dbReference>
<dbReference type="HOGENOM" id="CLU_144955_1_0_1"/>
<organism evidence="1 2">
    <name type="scientific">Pisolithus tinctorius Marx 270</name>
    <dbReference type="NCBI Taxonomy" id="870435"/>
    <lineage>
        <taxon>Eukaryota</taxon>
        <taxon>Fungi</taxon>
        <taxon>Dikarya</taxon>
        <taxon>Basidiomycota</taxon>
        <taxon>Agaricomycotina</taxon>
        <taxon>Agaricomycetes</taxon>
        <taxon>Agaricomycetidae</taxon>
        <taxon>Boletales</taxon>
        <taxon>Sclerodermatineae</taxon>
        <taxon>Pisolithaceae</taxon>
        <taxon>Pisolithus</taxon>
    </lineage>
</organism>
<sequence>MYVPQLNHRSRPISMPTLSPSLRSPMKYVVEHGIGSIIVFEYLYFLLQVNQAHQDDVAKHLTMAVKEYQVSGVQAKVLALIAAAFQEHGENVEVLCPILLGIAKENHMSKKLLGDHI</sequence>
<keyword evidence="2" id="KW-1185">Reference proteome</keyword>
<reference evidence="1 2" key="1">
    <citation type="submission" date="2014-04" db="EMBL/GenBank/DDBJ databases">
        <authorList>
            <consortium name="DOE Joint Genome Institute"/>
            <person name="Kuo A."/>
            <person name="Kohler A."/>
            <person name="Costa M.D."/>
            <person name="Nagy L.G."/>
            <person name="Floudas D."/>
            <person name="Copeland A."/>
            <person name="Barry K.W."/>
            <person name="Cichocki N."/>
            <person name="Veneault-Fourrey C."/>
            <person name="LaButti K."/>
            <person name="Lindquist E.A."/>
            <person name="Lipzen A."/>
            <person name="Lundell T."/>
            <person name="Morin E."/>
            <person name="Murat C."/>
            <person name="Sun H."/>
            <person name="Tunlid A."/>
            <person name="Henrissat B."/>
            <person name="Grigoriev I.V."/>
            <person name="Hibbett D.S."/>
            <person name="Martin F."/>
            <person name="Nordberg H.P."/>
            <person name="Cantor M.N."/>
            <person name="Hua S.X."/>
        </authorList>
    </citation>
    <scope>NUCLEOTIDE SEQUENCE [LARGE SCALE GENOMIC DNA]</scope>
    <source>
        <strain evidence="1 2">Marx 270</strain>
    </source>
</reference>
<dbReference type="OrthoDB" id="2673183at2759"/>
<evidence type="ECO:0000313" key="2">
    <source>
        <dbReference type="Proteomes" id="UP000054217"/>
    </source>
</evidence>
<proteinExistence type="predicted"/>
<dbReference type="InParanoid" id="A0A0C3MXI3"/>
<gene>
    <name evidence="1" type="ORF">M404DRAFT_487612</name>
</gene>
<accession>A0A0C3MXI3</accession>
<name>A0A0C3MXI3_PISTI</name>
<dbReference type="EMBL" id="KN832151">
    <property type="protein sequence ID" value="KIN93614.1"/>
    <property type="molecule type" value="Genomic_DNA"/>
</dbReference>
<protein>
    <submittedName>
        <fullName evidence="1">Uncharacterized protein</fullName>
    </submittedName>
</protein>
<dbReference type="AlphaFoldDB" id="A0A0C3MXI3"/>
<evidence type="ECO:0000313" key="1">
    <source>
        <dbReference type="EMBL" id="KIN93614.1"/>
    </source>
</evidence>